<evidence type="ECO:0000256" key="7">
    <source>
        <dbReference type="ARBA" id="ARBA00023180"/>
    </source>
</evidence>
<dbReference type="InterPro" id="IPR020894">
    <property type="entry name" value="Cadherin_CS"/>
</dbReference>
<evidence type="ECO:0000256" key="4">
    <source>
        <dbReference type="ARBA" id="ARBA00022837"/>
    </source>
</evidence>
<proteinExistence type="predicted"/>
<keyword evidence="3" id="KW-0677">Repeat</keyword>
<name>A0A3M7QXT6_BRAPC</name>
<reference evidence="12 13" key="1">
    <citation type="journal article" date="2018" name="Sci. Rep.">
        <title>Genomic signatures of local adaptation to the degree of environmental predictability in rotifers.</title>
        <authorList>
            <person name="Franch-Gras L."/>
            <person name="Hahn C."/>
            <person name="Garcia-Roger E.M."/>
            <person name="Carmona M.J."/>
            <person name="Serra M."/>
            <person name="Gomez A."/>
        </authorList>
    </citation>
    <scope>NUCLEOTIDE SEQUENCE [LARGE SCALE GENOMIC DNA]</scope>
    <source>
        <strain evidence="12">HYR1</strain>
    </source>
</reference>
<feature type="transmembrane region" description="Helical" evidence="9">
    <location>
        <begin position="822"/>
        <end position="847"/>
    </location>
</feature>
<feature type="domain" description="Cadherin" evidence="11">
    <location>
        <begin position="487"/>
        <end position="592"/>
    </location>
</feature>
<dbReference type="GO" id="GO:0005509">
    <property type="term" value="F:calcium ion binding"/>
    <property type="evidence" value="ECO:0007669"/>
    <property type="project" value="UniProtKB-UniRule"/>
</dbReference>
<dbReference type="OrthoDB" id="6252479at2759"/>
<evidence type="ECO:0000256" key="5">
    <source>
        <dbReference type="ARBA" id="ARBA00022989"/>
    </source>
</evidence>
<dbReference type="Gene3D" id="2.60.40.60">
    <property type="entry name" value="Cadherins"/>
    <property type="match status" value="7"/>
</dbReference>
<evidence type="ECO:0000313" key="12">
    <source>
        <dbReference type="EMBL" id="RNA15934.1"/>
    </source>
</evidence>
<keyword evidence="10" id="KW-0732">Signal</keyword>
<feature type="domain" description="Cadherin" evidence="11">
    <location>
        <begin position="27"/>
        <end position="136"/>
    </location>
</feature>
<dbReference type="PANTHER" id="PTHR24028:SF146">
    <property type="entry name" value="CADHERIN 96CB, ISOFORM D-RELATED"/>
    <property type="match status" value="1"/>
</dbReference>
<evidence type="ECO:0000256" key="10">
    <source>
        <dbReference type="SAM" id="SignalP"/>
    </source>
</evidence>
<dbReference type="STRING" id="10195.A0A3M7QXT6"/>
<dbReference type="SMART" id="SM00112">
    <property type="entry name" value="CA"/>
    <property type="match status" value="6"/>
</dbReference>
<organism evidence="12 13">
    <name type="scientific">Brachionus plicatilis</name>
    <name type="common">Marine rotifer</name>
    <name type="synonym">Brachionus muelleri</name>
    <dbReference type="NCBI Taxonomy" id="10195"/>
    <lineage>
        <taxon>Eukaryota</taxon>
        <taxon>Metazoa</taxon>
        <taxon>Spiralia</taxon>
        <taxon>Gnathifera</taxon>
        <taxon>Rotifera</taxon>
        <taxon>Eurotatoria</taxon>
        <taxon>Monogononta</taxon>
        <taxon>Pseudotrocha</taxon>
        <taxon>Ploima</taxon>
        <taxon>Brachionidae</taxon>
        <taxon>Brachionus</taxon>
    </lineage>
</organism>
<dbReference type="PANTHER" id="PTHR24028">
    <property type="entry name" value="CADHERIN-87A"/>
    <property type="match status" value="1"/>
</dbReference>
<dbReference type="PROSITE" id="PS50268">
    <property type="entry name" value="CADHERIN_2"/>
    <property type="match status" value="6"/>
</dbReference>
<evidence type="ECO:0000256" key="1">
    <source>
        <dbReference type="ARBA" id="ARBA00004167"/>
    </source>
</evidence>
<dbReference type="EMBL" id="REGN01004840">
    <property type="protein sequence ID" value="RNA15934.1"/>
    <property type="molecule type" value="Genomic_DNA"/>
</dbReference>
<dbReference type="PRINTS" id="PR00205">
    <property type="entry name" value="CADHERIN"/>
</dbReference>
<accession>A0A3M7QXT6</accession>
<keyword evidence="6 9" id="KW-0472">Membrane</keyword>
<keyword evidence="2 9" id="KW-0812">Transmembrane</keyword>
<dbReference type="PROSITE" id="PS00232">
    <property type="entry name" value="CADHERIN_1"/>
    <property type="match status" value="4"/>
</dbReference>
<feature type="domain" description="Cadherin" evidence="11">
    <location>
        <begin position="148"/>
        <end position="240"/>
    </location>
</feature>
<feature type="chain" id="PRO_5018279392" evidence="10">
    <location>
        <begin position="17"/>
        <end position="1141"/>
    </location>
</feature>
<evidence type="ECO:0000256" key="8">
    <source>
        <dbReference type="PROSITE-ProRule" id="PRU00043"/>
    </source>
</evidence>
<evidence type="ECO:0000256" key="9">
    <source>
        <dbReference type="SAM" id="Phobius"/>
    </source>
</evidence>
<dbReference type="Pfam" id="PF00028">
    <property type="entry name" value="Cadherin"/>
    <property type="match status" value="3"/>
</dbReference>
<keyword evidence="4 8" id="KW-0106">Calcium</keyword>
<feature type="domain" description="Cadherin" evidence="11">
    <location>
        <begin position="598"/>
        <end position="694"/>
    </location>
</feature>
<feature type="domain" description="Cadherin" evidence="11">
    <location>
        <begin position="241"/>
        <end position="357"/>
    </location>
</feature>
<dbReference type="SUPFAM" id="SSF49313">
    <property type="entry name" value="Cadherin-like"/>
    <property type="match status" value="6"/>
</dbReference>
<evidence type="ECO:0000259" key="11">
    <source>
        <dbReference type="PROSITE" id="PS50268"/>
    </source>
</evidence>
<sequence>MSILLIVCMMLPQANSMATYVTLTDKTIAEEIPIGSLIADLSQESAATTTDSHFTFLHDIKTSVENTYFLLDAVTGRLTSKRYLDRESMCLNKHCANKCQPDGTCRIPVQILLIPNYTIFQFTVHIEDINDNMPTFASDYQLKRIAWDASVGHRIAVQHAYDPDFGLNSIQTYHLLDKHTPFELVLDQSLYLSVSRPLHRQSAAGYNLTIEACDAGKPVHCSATLVHVVLIDANENKPRFERSSYHFQVAENRLQSAVIGRVKALGLDSFKKETNFTLTKTSEVINSITYSLINNPGSYFCLNAHTGELSVNKWFDYEKEKYFSLNIEARQPALSALHAYTNVEVSVLDLNDNEPHIALSFLNELYRNQTHDHVIIYMLENLQSNKFIAHAQIKDKDEVSSDKLEWNVFVDDTELKLAAVGQRQDNYFTINKLNSHSFSLSTGSRQLDREIMPEVKVSVRATDQTHTVFFNFSIIVLDENDNAPSLDKLTYDLNINENNYVDQLIHKFEARDPDLGQNAMLTYSLEPVVHFVYIEPLTGYLRASKVFDRELQPVYEFYIVVRDNPTNSSLSKSTMAKCRLNIIDLNDNPPLVMHNSSAVTNLSVRVDENVDADSRIAELACVDKDSSSKVTFHLNSDNLPFKISPDGFLVTTGQLDRESRDVYQFEAMCSDGKFNTSLNITVYLNDLNDNCPRGLHHTDRLVRVLNVSSGLVIFTQFYTDDDTGPNARLQFDLDNQRDKFSLSTRQIKDKVYEMNLSVADASLLSEAPKRHHVRVRVNDGGDKRCQIVEHFEVFVGDEQAFNESLTERAVNFMPLMRSSATVFYVLLVGFFVTMGCFFVALSAVFMCTKHGGQTKRQQVDGLKVRNYRLMEAVKLEASNRLSLSTDESGGSVSSEATKETASASPLSAKSAQQISVFQLSSFQKTNVVRVSDYSSDASDECNELSGVAAYSDGVAVCAEERVPCLVDIYRANSYGHYMRSSISFYLCSKLYFVYLISNAPVGFNPDNPKLREVPLFPIKLWCLQQRVLKDMPGSNNSLEAWHKSFSQDIASHPCVNKLIKNFIIEKHAVECSLEQIKSGVIFQKDKREMDRDDKISCSVVFSSYKKESNNLNLSQKENKFLAYSGVTISYKPKCPKKKPKF</sequence>
<dbReference type="GO" id="GO:0007156">
    <property type="term" value="P:homophilic cell adhesion via plasma membrane adhesion molecules"/>
    <property type="evidence" value="ECO:0007669"/>
    <property type="project" value="InterPro"/>
</dbReference>
<dbReference type="CDD" id="cd11304">
    <property type="entry name" value="Cadherin_repeat"/>
    <property type="match status" value="5"/>
</dbReference>
<dbReference type="InterPro" id="IPR002126">
    <property type="entry name" value="Cadherin-like_dom"/>
</dbReference>
<evidence type="ECO:0000256" key="3">
    <source>
        <dbReference type="ARBA" id="ARBA00022737"/>
    </source>
</evidence>
<dbReference type="AlphaFoldDB" id="A0A3M7QXT6"/>
<dbReference type="InterPro" id="IPR050174">
    <property type="entry name" value="Protocadherin/Cadherin-CA"/>
</dbReference>
<evidence type="ECO:0000313" key="13">
    <source>
        <dbReference type="Proteomes" id="UP000276133"/>
    </source>
</evidence>
<keyword evidence="13" id="KW-1185">Reference proteome</keyword>
<feature type="domain" description="Cadherin" evidence="11">
    <location>
        <begin position="380"/>
        <end position="486"/>
    </location>
</feature>
<comment type="caution">
    <text evidence="12">The sequence shown here is derived from an EMBL/GenBank/DDBJ whole genome shotgun (WGS) entry which is preliminary data.</text>
</comment>
<dbReference type="InterPro" id="IPR015919">
    <property type="entry name" value="Cadherin-like_sf"/>
</dbReference>
<keyword evidence="7" id="KW-0325">Glycoprotein</keyword>
<evidence type="ECO:0000256" key="2">
    <source>
        <dbReference type="ARBA" id="ARBA00022692"/>
    </source>
</evidence>
<dbReference type="Proteomes" id="UP000276133">
    <property type="component" value="Unassembled WGS sequence"/>
</dbReference>
<protein>
    <submittedName>
        <fullName evidence="12">Protocadherin-9-like</fullName>
    </submittedName>
</protein>
<keyword evidence="5 9" id="KW-1133">Transmembrane helix</keyword>
<evidence type="ECO:0000256" key="6">
    <source>
        <dbReference type="ARBA" id="ARBA00023136"/>
    </source>
</evidence>
<dbReference type="GO" id="GO:0005886">
    <property type="term" value="C:plasma membrane"/>
    <property type="evidence" value="ECO:0007669"/>
    <property type="project" value="InterPro"/>
</dbReference>
<gene>
    <name evidence="12" type="ORF">BpHYR1_007675</name>
</gene>
<comment type="subcellular location">
    <subcellularLocation>
        <location evidence="1">Membrane</location>
        <topology evidence="1">Single-pass membrane protein</topology>
    </subcellularLocation>
</comment>
<feature type="signal peptide" evidence="10">
    <location>
        <begin position="1"/>
        <end position="16"/>
    </location>
</feature>